<dbReference type="Pfam" id="PF06470">
    <property type="entry name" value="SMC_hinge"/>
    <property type="match status" value="1"/>
</dbReference>
<comment type="function">
    <text evidence="6">Required for chromosome condensation and partitioning.</text>
</comment>
<dbReference type="RefSeq" id="WP_170077095.1">
    <property type="nucleotide sequence ID" value="NZ_JABAFA010000003.1"/>
</dbReference>
<feature type="coiled-coil region" evidence="6">
    <location>
        <begin position="744"/>
        <end position="935"/>
    </location>
</feature>
<keyword evidence="4 6" id="KW-0175">Coiled coil</keyword>
<evidence type="ECO:0000259" key="7">
    <source>
        <dbReference type="SMART" id="SM00968"/>
    </source>
</evidence>
<proteinExistence type="inferred from homology"/>
<sequence length="1183" mass="133615">MQLKRLEAYGFKSFAEKTEIVFHRGITAIVGPNGSGKSNITDAIRWVLGEQNTRNLRAAKAEDIIFSGSSARKALNVAEVSLVFDNSDGTLPIAYQEVVVTRRLFRSGESESYINHARCRIKDVYQLFADTGIGHEGMSIIGQNSMDHILNSRPEERRAFFEETAGITKYKTRKGEALRKMESTEKNLVRVQDIMQEIDAQLVPLAKQAEKTRLFDRLSGEYRQCEISSLSEKYDDLTTARTEKQEKKGAVRDKQAALAASIKEKETAREKTKLQIVKKEASLQKYARQEQDLQEKVEYLQAELAVRRERQSSEDAARTRLTEQAAETKEELQATKQAAQRISESLAGQAHDMSLLQDNLKEKKEEFTLTESALRDAEDALAVALAQEEEQRAHSLTCSKELAVMKTAVEFHAQGQCEQGKKQQDQETRIADAKRKTEHLQEQLTQSEQEATQFENKLQLAITVSRERKEALFKARRQHQDLCVQLKELMSRRKLLERMQQAYEGFGMAVRSVLRNEEPWHEGICGAVAELLEVPGKYVTAIEVALAGSQQHVVIEDTETAKAAIAFLKRRRLGRVTFLPLTSLVVRQPADASSLLAKKGVLGFASNLIRIEEKYRRVAEFLLGRTLVVDTLDHALAIANDTGRRQRIVTLEGELLHPGGSISGGGRFHRDASFLGRRSELAFCCKQIEDLQDREKKFRTHLEEQEALCQTAEQSQAHLVEAQQAHLVHQAELKTALTTEQAALQEEERSYRESAEQYALLQQSFAKAQETLSLQKSRVRQAEEKLAAHAKETEEKREEAADISEDVDALKQQIFAYEKQLAVLSATCEQDTVRLQDVKRRIKQKQQALEKIQGELARLQDGDKENQASIDKLTMQQECLREERKQLRQKKDDCYAEKMRLLEEAQSADQVLKKLASRQRELQEMEHQLDLQLSKIDYALEDCTQKLLSMYGLTPELAAAQRLQLPAAEVKTRLQELKGKIETLGPVNPEAIKEYEEQCKRLDFMQRQAQDLDAAKADLSALMQEMDDVMTKQFQSAFSKIQGYFQQSFVKLFGGGQADLKLLDDGEDILHAGIDILVTLPHKKRQGLSALSGGERALTVIALLFAFLTYKPSPFSVLDEIDAPLDEANVARFGQYLRELSHATQFIVVTHRKGTMESADTMYGVTTDGAGVSQVLSVKLDEV</sequence>
<comment type="similarity">
    <text evidence="6">Belongs to the SMC family.</text>
</comment>
<comment type="caution">
    <text evidence="8">The sequence shown here is derived from an EMBL/GenBank/DDBJ whole genome shotgun (WGS) entry which is preliminary data.</text>
</comment>
<keyword evidence="2 6" id="KW-0547">Nucleotide-binding</keyword>
<dbReference type="Proteomes" id="UP000543804">
    <property type="component" value="Unassembled WGS sequence"/>
</dbReference>
<dbReference type="GO" id="GO:0016887">
    <property type="term" value="F:ATP hydrolysis activity"/>
    <property type="evidence" value="ECO:0007669"/>
    <property type="project" value="InterPro"/>
</dbReference>
<comment type="domain">
    <text evidence="6">Contains large globular domains required for ATP hydrolysis at each terminus and a third globular domain forming a flexible hinge near the middle of the molecule. These domains are separated by coiled-coil structures.</text>
</comment>
<feature type="coiled-coil region" evidence="6">
    <location>
        <begin position="995"/>
        <end position="1032"/>
    </location>
</feature>
<dbReference type="InterPro" id="IPR027417">
    <property type="entry name" value="P-loop_NTPase"/>
</dbReference>
<dbReference type="GO" id="GO:0007059">
    <property type="term" value="P:chromosome segregation"/>
    <property type="evidence" value="ECO:0007669"/>
    <property type="project" value="UniProtKB-UniRule"/>
</dbReference>
<gene>
    <name evidence="6 8" type="primary">smc</name>
    <name evidence="8" type="ORF">HF878_02475</name>
</gene>
<dbReference type="InterPro" id="IPR010935">
    <property type="entry name" value="SMC_hinge"/>
</dbReference>
<dbReference type="GO" id="GO:0005694">
    <property type="term" value="C:chromosome"/>
    <property type="evidence" value="ECO:0007669"/>
    <property type="project" value="InterPro"/>
</dbReference>
<feature type="domain" description="SMC hinge" evidence="7">
    <location>
        <begin position="522"/>
        <end position="639"/>
    </location>
</feature>
<dbReference type="EMBL" id="JABAFA010000003">
    <property type="protein sequence ID" value="NMD98351.1"/>
    <property type="molecule type" value="Genomic_DNA"/>
</dbReference>
<dbReference type="PIRSF" id="PIRSF005719">
    <property type="entry name" value="SMC"/>
    <property type="match status" value="1"/>
</dbReference>
<dbReference type="InterPro" id="IPR003395">
    <property type="entry name" value="RecF/RecN/SMC_N"/>
</dbReference>
<dbReference type="Pfam" id="PF02463">
    <property type="entry name" value="SMC_N"/>
    <property type="match status" value="1"/>
</dbReference>
<keyword evidence="9" id="KW-1185">Reference proteome</keyword>
<dbReference type="CDD" id="cd03278">
    <property type="entry name" value="ABC_SMC_barmotin"/>
    <property type="match status" value="1"/>
</dbReference>
<evidence type="ECO:0000256" key="4">
    <source>
        <dbReference type="ARBA" id="ARBA00023054"/>
    </source>
</evidence>
<protein>
    <recommendedName>
        <fullName evidence="6">Chromosome partition protein Smc</fullName>
    </recommendedName>
</protein>
<feature type="binding site" evidence="6">
    <location>
        <begin position="32"/>
        <end position="39"/>
    </location>
    <ligand>
        <name>ATP</name>
        <dbReference type="ChEBI" id="CHEBI:30616"/>
    </ligand>
</feature>
<dbReference type="InterPro" id="IPR024704">
    <property type="entry name" value="SMC"/>
</dbReference>
<accession>A0A848BBC4</accession>
<evidence type="ECO:0000256" key="1">
    <source>
        <dbReference type="ARBA" id="ARBA00022490"/>
    </source>
</evidence>
<dbReference type="AlphaFoldDB" id="A0A848BBC4"/>
<dbReference type="PANTHER" id="PTHR43977">
    <property type="entry name" value="STRUCTURAL MAINTENANCE OF CHROMOSOMES PROTEIN 3"/>
    <property type="match status" value="1"/>
</dbReference>
<dbReference type="FunFam" id="3.40.50.300:FF:000984">
    <property type="entry name" value="Chromosome partition protein Smc"/>
    <property type="match status" value="1"/>
</dbReference>
<dbReference type="GO" id="GO:0003677">
    <property type="term" value="F:DNA binding"/>
    <property type="evidence" value="ECO:0007669"/>
    <property type="project" value="UniProtKB-UniRule"/>
</dbReference>
<dbReference type="GO" id="GO:0005737">
    <property type="term" value="C:cytoplasm"/>
    <property type="evidence" value="ECO:0007669"/>
    <property type="project" value="UniProtKB-SubCell"/>
</dbReference>
<organism evidence="8 9">
    <name type="scientific">Selenomonas bovis</name>
    <dbReference type="NCBI Taxonomy" id="416586"/>
    <lineage>
        <taxon>Bacteria</taxon>
        <taxon>Bacillati</taxon>
        <taxon>Bacillota</taxon>
        <taxon>Negativicutes</taxon>
        <taxon>Selenomonadales</taxon>
        <taxon>Selenomonadaceae</taxon>
        <taxon>Selenomonas</taxon>
    </lineage>
</organism>
<name>A0A848BBC4_9FIRM</name>
<dbReference type="GO" id="GO:0005524">
    <property type="term" value="F:ATP binding"/>
    <property type="evidence" value="ECO:0007669"/>
    <property type="project" value="UniProtKB-UniRule"/>
</dbReference>
<reference evidence="8 9" key="1">
    <citation type="submission" date="2020-04" db="EMBL/GenBank/DDBJ databases">
        <authorList>
            <person name="Hitch T.C.A."/>
            <person name="Wylensek D."/>
            <person name="Clavel T."/>
        </authorList>
    </citation>
    <scope>NUCLEOTIDE SEQUENCE [LARGE SCALE GENOMIC DNA]</scope>
    <source>
        <strain evidence="8 9">PG-130-P53-12</strain>
    </source>
</reference>
<dbReference type="SUPFAM" id="SSF52540">
    <property type="entry name" value="P-loop containing nucleoside triphosphate hydrolases"/>
    <property type="match status" value="1"/>
</dbReference>
<dbReference type="GO" id="GO:0006260">
    <property type="term" value="P:DNA replication"/>
    <property type="evidence" value="ECO:0007669"/>
    <property type="project" value="UniProtKB-UniRule"/>
</dbReference>
<feature type="coiled-coil region" evidence="6">
    <location>
        <begin position="423"/>
        <end position="457"/>
    </location>
</feature>
<dbReference type="SUPFAM" id="SSF75553">
    <property type="entry name" value="Smc hinge domain"/>
    <property type="match status" value="1"/>
</dbReference>
<keyword evidence="3 6" id="KW-0067">ATP-binding</keyword>
<evidence type="ECO:0000256" key="5">
    <source>
        <dbReference type="ARBA" id="ARBA00023125"/>
    </source>
</evidence>
<evidence type="ECO:0000256" key="2">
    <source>
        <dbReference type="ARBA" id="ARBA00022741"/>
    </source>
</evidence>
<evidence type="ECO:0000313" key="8">
    <source>
        <dbReference type="EMBL" id="NMD98351.1"/>
    </source>
</evidence>
<dbReference type="Gene3D" id="3.40.50.300">
    <property type="entry name" value="P-loop containing nucleotide triphosphate hydrolases"/>
    <property type="match status" value="2"/>
</dbReference>
<dbReference type="Gene3D" id="3.30.70.1620">
    <property type="match status" value="1"/>
</dbReference>
<dbReference type="SMART" id="SM00968">
    <property type="entry name" value="SMC_hinge"/>
    <property type="match status" value="1"/>
</dbReference>
<dbReference type="GO" id="GO:0030261">
    <property type="term" value="P:chromosome condensation"/>
    <property type="evidence" value="ECO:0007669"/>
    <property type="project" value="InterPro"/>
</dbReference>
<dbReference type="InterPro" id="IPR036277">
    <property type="entry name" value="SMC_hinge_sf"/>
</dbReference>
<evidence type="ECO:0000256" key="3">
    <source>
        <dbReference type="ARBA" id="ARBA00022840"/>
    </source>
</evidence>
<comment type="subunit">
    <text evidence="6">Homodimer.</text>
</comment>
<dbReference type="HAMAP" id="MF_01894">
    <property type="entry name" value="Smc_prok"/>
    <property type="match status" value="1"/>
</dbReference>
<evidence type="ECO:0000256" key="6">
    <source>
        <dbReference type="HAMAP-Rule" id="MF_01894"/>
    </source>
</evidence>
<dbReference type="Gene3D" id="1.20.1060.20">
    <property type="match status" value="1"/>
</dbReference>
<evidence type="ECO:0000313" key="9">
    <source>
        <dbReference type="Proteomes" id="UP000543804"/>
    </source>
</evidence>
<dbReference type="InterPro" id="IPR011890">
    <property type="entry name" value="SMC_prok"/>
</dbReference>
<comment type="subcellular location">
    <subcellularLocation>
        <location evidence="6">Cytoplasm</location>
    </subcellularLocation>
</comment>
<dbReference type="GO" id="GO:0007062">
    <property type="term" value="P:sister chromatid cohesion"/>
    <property type="evidence" value="ECO:0007669"/>
    <property type="project" value="InterPro"/>
</dbReference>
<keyword evidence="5 6" id="KW-0238">DNA-binding</keyword>
<feature type="coiled-coil region" evidence="6">
    <location>
        <begin position="276"/>
        <end position="380"/>
    </location>
</feature>
<dbReference type="NCBIfam" id="TIGR02168">
    <property type="entry name" value="SMC_prok_B"/>
    <property type="match status" value="1"/>
</dbReference>
<keyword evidence="1 6" id="KW-0963">Cytoplasm</keyword>